<dbReference type="PANTHER" id="PTHR19375">
    <property type="entry name" value="HEAT SHOCK PROTEIN 70KDA"/>
    <property type="match status" value="1"/>
</dbReference>
<dbReference type="InterPro" id="IPR013126">
    <property type="entry name" value="Hsp_70_fam"/>
</dbReference>
<proteinExistence type="inferred from homology"/>
<dbReference type="InterPro" id="IPR018181">
    <property type="entry name" value="Heat_shock_70_CS"/>
</dbReference>
<gene>
    <name evidence="4" type="primary">yegD</name>
    <name evidence="4" type="ORF">SNR37_004172</name>
</gene>
<dbReference type="Pfam" id="PF00012">
    <property type="entry name" value="HSP70"/>
    <property type="match status" value="2"/>
</dbReference>
<protein>
    <submittedName>
        <fullName evidence="4">Molecular chaperone</fullName>
    </submittedName>
</protein>
<reference evidence="5" key="1">
    <citation type="submission" date="2023-07" db="EMBL/GenBank/DDBJ databases">
        <title>Draft genome sequence of Agarivorans aestuarii strain ZMCS4, a CAZymes producing bacteria isolated from the marine brown algae Clodostephus spongiosus.</title>
        <authorList>
            <person name="Lorente B."/>
            <person name="Cabral C."/>
            <person name="Frias J."/>
            <person name="Faria J."/>
            <person name="Toubarro D."/>
        </authorList>
    </citation>
    <scope>NUCLEOTIDE SEQUENCE [LARGE SCALE GENOMIC DNA]</scope>
    <source>
        <strain evidence="5">ZMCS4</strain>
    </source>
</reference>
<dbReference type="InterPro" id="IPR043129">
    <property type="entry name" value="ATPase_NBD"/>
</dbReference>
<reference evidence="4 5" key="2">
    <citation type="submission" date="2023-12" db="EMBL/GenBank/DDBJ databases">
        <authorList>
            <consortium name="Cladostephus spongiosus"/>
            <person name="Lorente B."/>
            <person name="Cabral C."/>
            <person name="Frias J."/>
            <person name="Faria J."/>
            <person name="Toubarro D."/>
        </authorList>
    </citation>
    <scope>NUCLEOTIDE SEQUENCE [LARGE SCALE GENOMIC DNA]</scope>
    <source>
        <strain evidence="4 5">ZMCS4</strain>
    </source>
</reference>
<evidence type="ECO:0000256" key="2">
    <source>
        <dbReference type="ARBA" id="ARBA00022741"/>
    </source>
</evidence>
<keyword evidence="5" id="KW-1185">Reference proteome</keyword>
<name>A0ABU7G5N9_9ALTE</name>
<accession>A0ABU7G5N9</accession>
<evidence type="ECO:0000256" key="3">
    <source>
        <dbReference type="ARBA" id="ARBA00022840"/>
    </source>
</evidence>
<keyword evidence="2" id="KW-0547">Nucleotide-binding</keyword>
<comment type="similarity">
    <text evidence="1">Belongs to the heat shock protein 70 family.</text>
</comment>
<dbReference type="EMBL" id="JAYDYW010000009">
    <property type="protein sequence ID" value="MEE1674728.1"/>
    <property type="molecule type" value="Genomic_DNA"/>
</dbReference>
<dbReference type="Gene3D" id="3.90.640.10">
    <property type="entry name" value="Actin, Chain A, domain 4"/>
    <property type="match status" value="1"/>
</dbReference>
<dbReference type="Gene3D" id="3.30.420.40">
    <property type="match status" value="2"/>
</dbReference>
<comment type="caution">
    <text evidence="4">The sequence shown here is derived from an EMBL/GenBank/DDBJ whole genome shotgun (WGS) entry which is preliminary data.</text>
</comment>
<keyword evidence="3" id="KW-0067">ATP-binding</keyword>
<organism evidence="4 5">
    <name type="scientific">Agarivorans aestuarii</name>
    <dbReference type="NCBI Taxonomy" id="1563703"/>
    <lineage>
        <taxon>Bacteria</taxon>
        <taxon>Pseudomonadati</taxon>
        <taxon>Pseudomonadota</taxon>
        <taxon>Gammaproteobacteria</taxon>
        <taxon>Alteromonadales</taxon>
        <taxon>Alteromonadaceae</taxon>
        <taxon>Agarivorans</taxon>
    </lineage>
</organism>
<evidence type="ECO:0000313" key="4">
    <source>
        <dbReference type="EMBL" id="MEE1674728.1"/>
    </source>
</evidence>
<evidence type="ECO:0000313" key="5">
    <source>
        <dbReference type="Proteomes" id="UP001310248"/>
    </source>
</evidence>
<evidence type="ECO:0000256" key="1">
    <source>
        <dbReference type="ARBA" id="ARBA00007381"/>
    </source>
</evidence>
<dbReference type="RefSeq" id="WP_329775779.1">
    <property type="nucleotide sequence ID" value="NZ_JAYDYW010000009.1"/>
</dbReference>
<dbReference type="NCBIfam" id="NF008673">
    <property type="entry name" value="PRK11678.1"/>
    <property type="match status" value="1"/>
</dbReference>
<dbReference type="Proteomes" id="UP001310248">
    <property type="component" value="Unassembled WGS sequence"/>
</dbReference>
<dbReference type="PROSITE" id="PS00329">
    <property type="entry name" value="HSP70_2"/>
    <property type="match status" value="1"/>
</dbReference>
<dbReference type="SUPFAM" id="SSF53067">
    <property type="entry name" value="Actin-like ATPase domain"/>
    <property type="match status" value="2"/>
</dbReference>
<sequence>MSRSIAGFDFGTSNCAVGIMQGKQAQLVKLPEHGNYMPSTLFAPQSEMICGWLYQQLDAQDKAQAFQQARGQQLSASLRALKELKLDGYDEHLSFGQQALKEYLVDPADCYYVRSPKSFLGASGIRERQQQQFEDIAAAMMWHISQQVKQSGQAELAKVVIGRPVNFQGLNSEVSNQQAISILSNAARFVGFEQVEFLYEPMAAGLSYQQQLQQEQRVLVIDIGGGTSDVSMLIMGPDYLATRDHQELVLGYNGERIGGNDFDIALNFETLMPSLGAKLKLASGQPMPIKPFWDAAAINDFPAQTRFYEKDTRLLLQRLLKEPQLSPLKGLLRLSDERQTYQLSACAEQAKIALSEAQTSTVDLSYLIEQLQVDVTQEAYQQAAERLLNSIATLSDDVIAQAGCQPEAIFLTGGSANSPMIKNFLAKRYQAPLISGDNFGSVTSGLTLWADNIFE</sequence>